<dbReference type="Gene3D" id="1.10.287.990">
    <property type="entry name" value="Fe,Mn superoxide dismutase (SOD) domain"/>
    <property type="match status" value="1"/>
</dbReference>
<gene>
    <name evidence="9" type="ORF">B9J98_03730</name>
</gene>
<feature type="domain" description="Manganese/iron superoxide dismutase C-terminal" evidence="8">
    <location>
        <begin position="96"/>
        <end position="194"/>
    </location>
</feature>
<dbReference type="EMBL" id="NDWU01000007">
    <property type="protein sequence ID" value="PUA32694.1"/>
    <property type="molecule type" value="Genomic_DNA"/>
</dbReference>
<feature type="binding site" evidence="5">
    <location>
        <position position="77"/>
    </location>
    <ligand>
        <name>Mn(2+)</name>
        <dbReference type="ChEBI" id="CHEBI:29035"/>
    </ligand>
</feature>
<dbReference type="PANTHER" id="PTHR11404">
    <property type="entry name" value="SUPEROXIDE DISMUTASE 2"/>
    <property type="match status" value="1"/>
</dbReference>
<dbReference type="Pfam" id="PF00081">
    <property type="entry name" value="Sod_Fe_N"/>
    <property type="match status" value="1"/>
</dbReference>
<evidence type="ECO:0000313" key="10">
    <source>
        <dbReference type="Proteomes" id="UP000244066"/>
    </source>
</evidence>
<dbReference type="Pfam" id="PF02777">
    <property type="entry name" value="Sod_Fe_C"/>
    <property type="match status" value="1"/>
</dbReference>
<dbReference type="InterPro" id="IPR050265">
    <property type="entry name" value="Fe/Mn_Superoxide_Dismutase"/>
</dbReference>
<evidence type="ECO:0000256" key="5">
    <source>
        <dbReference type="PIRSR" id="PIRSR000349-1"/>
    </source>
</evidence>
<dbReference type="GO" id="GO:0046872">
    <property type="term" value="F:metal ion binding"/>
    <property type="evidence" value="ECO:0007669"/>
    <property type="project" value="UniProtKB-KW"/>
</dbReference>
<protein>
    <recommendedName>
        <fullName evidence="2 6">Superoxide dismutase</fullName>
        <ecNumber evidence="2 6">1.15.1.1</ecNumber>
    </recommendedName>
</protein>
<evidence type="ECO:0000256" key="4">
    <source>
        <dbReference type="ARBA" id="ARBA00023002"/>
    </source>
</evidence>
<feature type="domain" description="Manganese/iron superoxide dismutase N-terminal" evidence="7">
    <location>
        <begin position="4"/>
        <end position="85"/>
    </location>
</feature>
<evidence type="ECO:0000313" key="9">
    <source>
        <dbReference type="EMBL" id="PUA32694.1"/>
    </source>
</evidence>
<dbReference type="EC" id="1.15.1.1" evidence="2 6"/>
<comment type="function">
    <text evidence="6">Destroys radicals which are normally produced within the cells and which are toxic to biological systems.</text>
</comment>
<feature type="binding site" evidence="5">
    <location>
        <position position="165"/>
    </location>
    <ligand>
        <name>Mn(2+)</name>
        <dbReference type="ChEBI" id="CHEBI:29035"/>
    </ligand>
</feature>
<dbReference type="Gene3D" id="3.55.40.20">
    <property type="entry name" value="Iron/manganese superoxide dismutase, C-terminal domain"/>
    <property type="match status" value="1"/>
</dbReference>
<comment type="catalytic activity">
    <reaction evidence="6">
        <text>2 superoxide + 2 H(+) = H2O2 + O2</text>
        <dbReference type="Rhea" id="RHEA:20696"/>
        <dbReference type="ChEBI" id="CHEBI:15378"/>
        <dbReference type="ChEBI" id="CHEBI:15379"/>
        <dbReference type="ChEBI" id="CHEBI:16240"/>
        <dbReference type="ChEBI" id="CHEBI:18421"/>
        <dbReference type="EC" id="1.15.1.1"/>
    </reaction>
</comment>
<dbReference type="SUPFAM" id="SSF46609">
    <property type="entry name" value="Fe,Mn superoxide dismutase (SOD), N-terminal domain"/>
    <property type="match status" value="1"/>
</dbReference>
<dbReference type="FunFam" id="3.55.40.20:FF:000004">
    <property type="entry name" value="Superoxide dismutase [Fe]"/>
    <property type="match status" value="1"/>
</dbReference>
<dbReference type="PIRSF" id="PIRSF000349">
    <property type="entry name" value="SODismutase"/>
    <property type="match status" value="1"/>
</dbReference>
<evidence type="ECO:0000256" key="3">
    <source>
        <dbReference type="ARBA" id="ARBA00022723"/>
    </source>
</evidence>
<dbReference type="InterPro" id="IPR036314">
    <property type="entry name" value="SOD_C_sf"/>
</dbReference>
<dbReference type="PANTHER" id="PTHR11404:SF6">
    <property type="entry name" value="SUPEROXIDE DISMUTASE [MN], MITOCHONDRIAL"/>
    <property type="match status" value="1"/>
</dbReference>
<comment type="caution">
    <text evidence="9">The sequence shown here is derived from an EMBL/GenBank/DDBJ whole genome shotgun (WGS) entry which is preliminary data.</text>
</comment>
<evidence type="ECO:0000259" key="7">
    <source>
        <dbReference type="Pfam" id="PF00081"/>
    </source>
</evidence>
<dbReference type="InterPro" id="IPR019832">
    <property type="entry name" value="Mn/Fe_SOD_C"/>
</dbReference>
<organism evidence="9 10">
    <name type="scientific">Candidatus Terraquivivens tikiterensis</name>
    <dbReference type="NCBI Taxonomy" id="1980982"/>
    <lineage>
        <taxon>Archaea</taxon>
        <taxon>Nitrososphaerota</taxon>
        <taxon>Candidatus Wolframiiraptoraceae</taxon>
        <taxon>Candidatus Terraquivivens</taxon>
    </lineage>
</organism>
<dbReference type="FunFam" id="1.10.287.990:FF:000001">
    <property type="entry name" value="Superoxide dismutase"/>
    <property type="match status" value="1"/>
</dbReference>
<sequence>MAKKYTLPELPYPYNVLEPHLSEGILRVHHDKHHLAYVNGANAAIEKLERARATGEAIDFKAVARDLSFNLSGHILHSIYWENMSPSGGGKLGGILGDRIDKDLGGFESFKAQLSSLAATAEGFGWGLLAYDPEGDRLIILQVEKHNNQLVPGAAPLLVLDTFEHAYYLQYKNDRKAYIDAWWNVVNWDDVERRLSKVL</sequence>
<feature type="binding site" evidence="5">
    <location>
        <position position="161"/>
    </location>
    <ligand>
        <name>Mn(2+)</name>
        <dbReference type="ChEBI" id="CHEBI:29035"/>
    </ligand>
</feature>
<keyword evidence="3 5" id="KW-0479">Metal-binding</keyword>
<accession>A0A2R7Y5A2</accession>
<dbReference type="InterPro" id="IPR036324">
    <property type="entry name" value="Mn/Fe_SOD_N_sf"/>
</dbReference>
<dbReference type="InterPro" id="IPR019833">
    <property type="entry name" value="Mn/Fe_SOD_BS"/>
</dbReference>
<dbReference type="PROSITE" id="PS00088">
    <property type="entry name" value="SOD_MN"/>
    <property type="match status" value="1"/>
</dbReference>
<evidence type="ECO:0000256" key="6">
    <source>
        <dbReference type="RuleBase" id="RU000414"/>
    </source>
</evidence>
<dbReference type="AlphaFoldDB" id="A0A2R7Y5A2"/>
<evidence type="ECO:0000256" key="1">
    <source>
        <dbReference type="ARBA" id="ARBA00008714"/>
    </source>
</evidence>
<dbReference type="PRINTS" id="PR01703">
    <property type="entry name" value="MNSODISMTASE"/>
</dbReference>
<feature type="binding site" evidence="5">
    <location>
        <position position="29"/>
    </location>
    <ligand>
        <name>Mn(2+)</name>
        <dbReference type="ChEBI" id="CHEBI:29035"/>
    </ligand>
</feature>
<dbReference type="GO" id="GO:0004784">
    <property type="term" value="F:superoxide dismutase activity"/>
    <property type="evidence" value="ECO:0007669"/>
    <property type="project" value="UniProtKB-EC"/>
</dbReference>
<dbReference type="InterPro" id="IPR001189">
    <property type="entry name" value="Mn/Fe_SOD"/>
</dbReference>
<keyword evidence="4 6" id="KW-0560">Oxidoreductase</keyword>
<reference evidence="9 10" key="1">
    <citation type="submission" date="2017-04" db="EMBL/GenBank/DDBJ databases">
        <title>Draft Aigarchaeota genome from a New Zealand hot spring.</title>
        <authorList>
            <person name="Reysenbach A.-L."/>
            <person name="Donaho J.A."/>
            <person name="Gerhart J."/>
            <person name="Kelley J.F."/>
            <person name="Kouba K."/>
            <person name="Podar M."/>
            <person name="Stott M."/>
        </authorList>
    </citation>
    <scope>NUCLEOTIDE SEQUENCE [LARGE SCALE GENOMIC DNA]</scope>
    <source>
        <strain evidence="9">NZ13_MG1</strain>
    </source>
</reference>
<name>A0A2R7Y5A2_9ARCH</name>
<evidence type="ECO:0000256" key="2">
    <source>
        <dbReference type="ARBA" id="ARBA00012682"/>
    </source>
</evidence>
<dbReference type="SUPFAM" id="SSF54719">
    <property type="entry name" value="Fe,Mn superoxide dismutase (SOD), C-terminal domain"/>
    <property type="match status" value="1"/>
</dbReference>
<dbReference type="Proteomes" id="UP000244066">
    <property type="component" value="Unassembled WGS sequence"/>
</dbReference>
<evidence type="ECO:0000259" key="8">
    <source>
        <dbReference type="Pfam" id="PF02777"/>
    </source>
</evidence>
<proteinExistence type="inferred from homology"/>
<comment type="similarity">
    <text evidence="1 6">Belongs to the iron/manganese superoxide dismutase family.</text>
</comment>
<dbReference type="InterPro" id="IPR019831">
    <property type="entry name" value="Mn/Fe_SOD_N"/>
</dbReference>